<keyword evidence="10" id="KW-1185">Reference proteome</keyword>
<dbReference type="EC" id="5.6.2.1" evidence="3"/>
<evidence type="ECO:0000259" key="7">
    <source>
        <dbReference type="Pfam" id="PF01028"/>
    </source>
</evidence>
<dbReference type="InterPro" id="IPR001631">
    <property type="entry name" value="TopoI"/>
</dbReference>
<dbReference type="SUPFAM" id="SSF55869">
    <property type="entry name" value="DNA topoisomerase I domain"/>
    <property type="match status" value="1"/>
</dbReference>
<dbReference type="GO" id="GO:0003677">
    <property type="term" value="F:DNA binding"/>
    <property type="evidence" value="ECO:0007669"/>
    <property type="project" value="UniProtKB-KW"/>
</dbReference>
<dbReference type="Gene3D" id="3.90.15.10">
    <property type="entry name" value="Topoisomerase I, Chain A, domain 3"/>
    <property type="match status" value="1"/>
</dbReference>
<evidence type="ECO:0000256" key="6">
    <source>
        <dbReference type="ARBA" id="ARBA00023235"/>
    </source>
</evidence>
<dbReference type="GO" id="GO:0003917">
    <property type="term" value="F:DNA topoisomerase type I (single strand cut, ATP-independent) activity"/>
    <property type="evidence" value="ECO:0007669"/>
    <property type="project" value="UniProtKB-EC"/>
</dbReference>
<evidence type="ECO:0000256" key="3">
    <source>
        <dbReference type="ARBA" id="ARBA00012891"/>
    </source>
</evidence>
<comment type="caution">
    <text evidence="9">The sequence shown here is derived from an EMBL/GenBank/DDBJ whole genome shotgun (WGS) entry which is preliminary data.</text>
</comment>
<keyword evidence="4" id="KW-0799">Topoisomerase</keyword>
<dbReference type="GO" id="GO:0006265">
    <property type="term" value="P:DNA topological change"/>
    <property type="evidence" value="ECO:0007669"/>
    <property type="project" value="InterPro"/>
</dbReference>
<keyword evidence="5" id="KW-0238">DNA-binding</keyword>
<dbReference type="RefSeq" id="WP_119482860.1">
    <property type="nucleotide sequence ID" value="NZ_QXTG01000002.1"/>
</dbReference>
<dbReference type="SUPFAM" id="SSF56349">
    <property type="entry name" value="DNA breaking-rejoining enzymes"/>
    <property type="match status" value="1"/>
</dbReference>
<comment type="similarity">
    <text evidence="2">Belongs to the type IB topoisomerase family.</text>
</comment>
<evidence type="ECO:0000313" key="10">
    <source>
        <dbReference type="Proteomes" id="UP000265742"/>
    </source>
</evidence>
<dbReference type="Gene3D" id="1.10.132.120">
    <property type="match status" value="1"/>
</dbReference>
<dbReference type="Pfam" id="PF01028">
    <property type="entry name" value="Topoisom_I"/>
    <property type="match status" value="1"/>
</dbReference>
<dbReference type="PRINTS" id="PR00416">
    <property type="entry name" value="EUTPISMRASEI"/>
</dbReference>
<feature type="domain" description="DNA topoisomerase IB N-terminal" evidence="8">
    <location>
        <begin position="26"/>
        <end position="72"/>
    </location>
</feature>
<organism evidence="9 10">
    <name type="scientific">Amnibacterium setariae</name>
    <dbReference type="NCBI Taxonomy" id="2306585"/>
    <lineage>
        <taxon>Bacteria</taxon>
        <taxon>Bacillati</taxon>
        <taxon>Actinomycetota</taxon>
        <taxon>Actinomycetes</taxon>
        <taxon>Micrococcales</taxon>
        <taxon>Microbacteriaceae</taxon>
        <taxon>Amnibacterium</taxon>
    </lineage>
</organism>
<reference evidence="10" key="1">
    <citation type="submission" date="2018-09" db="EMBL/GenBank/DDBJ databases">
        <authorList>
            <person name="Kim I."/>
        </authorList>
    </citation>
    <scope>NUCLEOTIDE SEQUENCE [LARGE SCALE GENOMIC DNA]</scope>
    <source>
        <strain evidence="10">DD4a</strain>
    </source>
</reference>
<comment type="catalytic activity">
    <reaction evidence="1">
        <text>ATP-independent breakage of single-stranded DNA, followed by passage and rejoining.</text>
        <dbReference type="EC" id="5.6.2.1"/>
    </reaction>
</comment>
<name>A0A3A1TXP9_9MICO</name>
<dbReference type="Gene3D" id="3.30.66.10">
    <property type="entry name" value="DNA topoisomerase I domain"/>
    <property type="match status" value="1"/>
</dbReference>
<evidence type="ECO:0000256" key="4">
    <source>
        <dbReference type="ARBA" id="ARBA00023029"/>
    </source>
</evidence>
<feature type="domain" description="DNA topoisomerase I catalytic core eukaryotic-type" evidence="7">
    <location>
        <begin position="91"/>
        <end position="298"/>
    </location>
</feature>
<dbReference type="InterPro" id="IPR013500">
    <property type="entry name" value="TopoI_cat_euk"/>
</dbReference>
<dbReference type="Proteomes" id="UP000265742">
    <property type="component" value="Unassembled WGS sequence"/>
</dbReference>
<dbReference type="InterPro" id="IPR049331">
    <property type="entry name" value="Top1B_N_bact"/>
</dbReference>
<proteinExistence type="inferred from homology"/>
<dbReference type="PROSITE" id="PS52038">
    <property type="entry name" value="TOPO_IB_2"/>
    <property type="match status" value="1"/>
</dbReference>
<accession>A0A3A1TXP9</accession>
<evidence type="ECO:0000259" key="8">
    <source>
        <dbReference type="Pfam" id="PF21338"/>
    </source>
</evidence>
<dbReference type="AlphaFoldDB" id="A0A3A1TXP9"/>
<gene>
    <name evidence="9" type="ORF">D1781_14130</name>
</gene>
<sequence>MSDPAATLVRALRRTGLHRVGTRPDRWIDDHGAAVVDPVVLARLSALALPPAWSDVWASSDAGARVQATGVDARGRTQYRYSAEALDLAARDKFHHVLDFGAGLPELRAHVQAHLDPEDGDRPSVRRATAAIVRILDRGLLRVGNGRYARDNHTYGLTTLAAEHVAVHGPAIEFAFVGKEHRPWHVVLEDEPVAAVIGELLAHAETPSAPLFAVGPPGRRQEVTSAAVNAYIHGLTRVAASAKTFRTWGGTAIAAAVAAGATADGIAHSRRADLAPVDVAAAMLGNTRAVARASYVHPAAIEAGRSPEVVAAVDAAADRVGSRDVHAVLDDPAVVRAVAGRLGVADASAAA</sequence>
<keyword evidence="6 9" id="KW-0413">Isomerase</keyword>
<dbReference type="Pfam" id="PF21338">
    <property type="entry name" value="Top1B_N_bact"/>
    <property type="match status" value="1"/>
</dbReference>
<dbReference type="OrthoDB" id="9778962at2"/>
<dbReference type="InterPro" id="IPR014711">
    <property type="entry name" value="TopoI_cat_a-hlx-sub_euk"/>
</dbReference>
<evidence type="ECO:0000256" key="5">
    <source>
        <dbReference type="ARBA" id="ARBA00023125"/>
    </source>
</evidence>
<dbReference type="InterPro" id="IPR011010">
    <property type="entry name" value="DNA_brk_join_enz"/>
</dbReference>
<evidence type="ECO:0000256" key="2">
    <source>
        <dbReference type="ARBA" id="ARBA00006645"/>
    </source>
</evidence>
<evidence type="ECO:0000256" key="1">
    <source>
        <dbReference type="ARBA" id="ARBA00000213"/>
    </source>
</evidence>
<dbReference type="InterPro" id="IPR035447">
    <property type="entry name" value="DNA_topo_I_N_sf"/>
</dbReference>
<evidence type="ECO:0000313" key="9">
    <source>
        <dbReference type="EMBL" id="RIX28550.1"/>
    </source>
</evidence>
<dbReference type="EMBL" id="QXTG01000002">
    <property type="protein sequence ID" value="RIX28550.1"/>
    <property type="molecule type" value="Genomic_DNA"/>
</dbReference>
<protein>
    <recommendedName>
        <fullName evidence="3">DNA topoisomerase</fullName>
        <ecNumber evidence="3">5.6.2.1</ecNumber>
    </recommendedName>
</protein>